<comment type="caution">
    <text evidence="9">The sequence shown here is derived from an EMBL/GenBank/DDBJ whole genome shotgun (WGS) entry which is preliminary data.</text>
</comment>
<dbReference type="GO" id="GO:0005886">
    <property type="term" value="C:plasma membrane"/>
    <property type="evidence" value="ECO:0007669"/>
    <property type="project" value="UniProtKB-SubCell"/>
</dbReference>
<comment type="similarity">
    <text evidence="2">Belongs to the UPF0126 family.</text>
</comment>
<dbReference type="Proteomes" id="UP000470302">
    <property type="component" value="Unassembled WGS sequence"/>
</dbReference>
<feature type="domain" description="Glycine transporter" evidence="8">
    <location>
        <begin position="6"/>
        <end position="80"/>
    </location>
</feature>
<evidence type="ECO:0000256" key="5">
    <source>
        <dbReference type="ARBA" id="ARBA00022989"/>
    </source>
</evidence>
<evidence type="ECO:0000256" key="3">
    <source>
        <dbReference type="ARBA" id="ARBA00022475"/>
    </source>
</evidence>
<feature type="transmembrane region" description="Helical" evidence="7">
    <location>
        <begin position="90"/>
        <end position="110"/>
    </location>
</feature>
<organism evidence="9 11">
    <name type="scientific">Duganella vulcania</name>
    <dbReference type="NCBI Taxonomy" id="2692166"/>
    <lineage>
        <taxon>Bacteria</taxon>
        <taxon>Pseudomonadati</taxon>
        <taxon>Pseudomonadota</taxon>
        <taxon>Betaproteobacteria</taxon>
        <taxon>Burkholderiales</taxon>
        <taxon>Oxalobacteraceae</taxon>
        <taxon>Telluria group</taxon>
        <taxon>Duganella</taxon>
    </lineage>
</organism>
<feature type="transmembrane region" description="Helical" evidence="7">
    <location>
        <begin position="117"/>
        <end position="138"/>
    </location>
</feature>
<feature type="transmembrane region" description="Helical" evidence="7">
    <location>
        <begin position="150"/>
        <end position="165"/>
    </location>
</feature>
<sequence length="200" mass="21002">MRLIFYILDLIGVAVFAASGTLAAMASHLDLLGVMVLAAMTAIGGGTVRDLLLNRHPVFWIEDPKPLLVIVGSALFTILWVQVLPIPTDALLIADALGLALFAMSGAKVAEAQGCRALIVILMGTLTGVGGGLVRDILSAKVPLILRKDIYATAAIAGILLYILLKKAGMPPRWAFGAGLVSIVVVRLLAIQLGLRLPSF</sequence>
<dbReference type="EMBL" id="WWCV01000044">
    <property type="protein sequence ID" value="MYN19319.1"/>
    <property type="molecule type" value="Genomic_DNA"/>
</dbReference>
<keyword evidence="4 7" id="KW-0812">Transmembrane</keyword>
<dbReference type="PANTHER" id="PTHR30506:SF3">
    <property type="entry name" value="UPF0126 INNER MEMBRANE PROTEIN YADS-RELATED"/>
    <property type="match status" value="1"/>
</dbReference>
<gene>
    <name evidence="10" type="ORF">GTP81_21475</name>
    <name evidence="9" type="ORF">GTP91_09665</name>
</gene>
<accession>A0A845HPE9</accession>
<evidence type="ECO:0000313" key="9">
    <source>
        <dbReference type="EMBL" id="MYM87445.1"/>
    </source>
</evidence>
<name>A0A845G228_9BURK</name>
<feature type="transmembrane region" description="Helical" evidence="7">
    <location>
        <begin position="65"/>
        <end position="84"/>
    </location>
</feature>
<evidence type="ECO:0000313" key="12">
    <source>
        <dbReference type="Proteomes" id="UP000484875"/>
    </source>
</evidence>
<evidence type="ECO:0000313" key="10">
    <source>
        <dbReference type="EMBL" id="MYN19319.1"/>
    </source>
</evidence>
<feature type="transmembrane region" description="Helical" evidence="7">
    <location>
        <begin position="7"/>
        <end position="26"/>
    </location>
</feature>
<evidence type="ECO:0000256" key="7">
    <source>
        <dbReference type="SAM" id="Phobius"/>
    </source>
</evidence>
<keyword evidence="12" id="KW-1185">Reference proteome</keyword>
<dbReference type="EMBL" id="WWCW01000024">
    <property type="protein sequence ID" value="MYM87445.1"/>
    <property type="molecule type" value="Genomic_DNA"/>
</dbReference>
<dbReference type="InterPro" id="IPR005115">
    <property type="entry name" value="Gly_transporter"/>
</dbReference>
<reference evidence="9 11" key="1">
    <citation type="submission" date="2020-01" db="EMBL/GenBank/DDBJ databases">
        <title>Novel species isolated from a subtropical stream in China.</title>
        <authorList>
            <person name="Lu H."/>
        </authorList>
    </citation>
    <scope>NUCLEOTIDE SEQUENCE [LARGE SCALE GENOMIC DNA]</scope>
    <source>
        <strain evidence="10 12">FT107W</strain>
        <strain evidence="9 11">FT82W</strain>
    </source>
</reference>
<keyword evidence="3" id="KW-1003">Cell membrane</keyword>
<accession>A0A845G228</accession>
<evidence type="ECO:0000313" key="11">
    <source>
        <dbReference type="Proteomes" id="UP000470302"/>
    </source>
</evidence>
<dbReference type="Pfam" id="PF03458">
    <property type="entry name" value="Gly_transporter"/>
    <property type="match status" value="2"/>
</dbReference>
<dbReference type="Proteomes" id="UP000484875">
    <property type="component" value="Unassembled WGS sequence"/>
</dbReference>
<protein>
    <submittedName>
        <fullName evidence="9">Trimeric intracellular cation channel family protein</fullName>
    </submittedName>
</protein>
<dbReference type="PANTHER" id="PTHR30506">
    <property type="entry name" value="INNER MEMBRANE PROTEIN"/>
    <property type="match status" value="1"/>
</dbReference>
<feature type="transmembrane region" description="Helical" evidence="7">
    <location>
        <begin position="174"/>
        <end position="195"/>
    </location>
</feature>
<keyword evidence="6 7" id="KW-0472">Membrane</keyword>
<evidence type="ECO:0000256" key="2">
    <source>
        <dbReference type="ARBA" id="ARBA00008193"/>
    </source>
</evidence>
<evidence type="ECO:0000256" key="1">
    <source>
        <dbReference type="ARBA" id="ARBA00004651"/>
    </source>
</evidence>
<evidence type="ECO:0000259" key="8">
    <source>
        <dbReference type="Pfam" id="PF03458"/>
    </source>
</evidence>
<feature type="domain" description="Glycine transporter" evidence="8">
    <location>
        <begin position="93"/>
        <end position="166"/>
    </location>
</feature>
<feature type="transmembrane region" description="Helical" evidence="7">
    <location>
        <begin position="32"/>
        <end position="53"/>
    </location>
</feature>
<keyword evidence="5 7" id="KW-1133">Transmembrane helix</keyword>
<evidence type="ECO:0000256" key="4">
    <source>
        <dbReference type="ARBA" id="ARBA00022692"/>
    </source>
</evidence>
<dbReference type="AlphaFoldDB" id="A0A845G228"/>
<evidence type="ECO:0000256" key="6">
    <source>
        <dbReference type="ARBA" id="ARBA00023136"/>
    </source>
</evidence>
<comment type="subcellular location">
    <subcellularLocation>
        <location evidence="1">Cell membrane</location>
        <topology evidence="1">Multi-pass membrane protein</topology>
    </subcellularLocation>
</comment>
<proteinExistence type="inferred from homology"/>